<dbReference type="OMA" id="HYNELSI"/>
<keyword evidence="3" id="KW-0805">Transcription regulation</keyword>
<dbReference type="GO" id="GO:0005634">
    <property type="term" value="C:nucleus"/>
    <property type="evidence" value="ECO:0007669"/>
    <property type="project" value="UniProtKB-SubCell"/>
</dbReference>
<keyword evidence="4" id="KW-0804">Transcription</keyword>
<dbReference type="GO" id="GO:1990904">
    <property type="term" value="C:ribonucleoprotein complex"/>
    <property type="evidence" value="ECO:0007669"/>
    <property type="project" value="InterPro"/>
</dbReference>
<dbReference type="eggNOG" id="KOG1855">
    <property type="taxonomic scope" value="Eukaryota"/>
</dbReference>
<evidence type="ECO:0000256" key="5">
    <source>
        <dbReference type="ARBA" id="ARBA00023242"/>
    </source>
</evidence>
<protein>
    <submittedName>
        <fullName evidence="8">La-related protein 6C-like</fullName>
    </submittedName>
</protein>
<dbReference type="InterPro" id="IPR036388">
    <property type="entry name" value="WH-like_DNA-bd_sf"/>
</dbReference>
<dbReference type="RefSeq" id="XP_010255219.1">
    <property type="nucleotide sequence ID" value="XM_010256917.1"/>
</dbReference>
<reference evidence="8" key="1">
    <citation type="submission" date="2025-08" db="UniProtKB">
        <authorList>
            <consortium name="RefSeq"/>
        </authorList>
    </citation>
    <scope>IDENTIFICATION</scope>
</reference>
<evidence type="ECO:0000256" key="2">
    <source>
        <dbReference type="ARBA" id="ARBA00022884"/>
    </source>
</evidence>
<comment type="subcellular location">
    <subcellularLocation>
        <location evidence="1">Nucleus</location>
    </subcellularLocation>
</comment>
<dbReference type="Pfam" id="PF07145">
    <property type="entry name" value="PAM2"/>
    <property type="match status" value="1"/>
</dbReference>
<feature type="compositionally biased region" description="Low complexity" evidence="6">
    <location>
        <begin position="356"/>
        <end position="367"/>
    </location>
</feature>
<dbReference type="STRING" id="4432.A0A1U7ZT11"/>
<dbReference type="SMART" id="SM00715">
    <property type="entry name" value="LA"/>
    <property type="match status" value="1"/>
</dbReference>
<dbReference type="FunCoup" id="A0A1U7ZT11">
    <property type="interactions" value="285"/>
</dbReference>
<dbReference type="Pfam" id="PF00076">
    <property type="entry name" value="RRM_1"/>
    <property type="match status" value="1"/>
</dbReference>
<dbReference type="Gene3D" id="1.10.10.10">
    <property type="entry name" value="Winged helix-like DNA-binding domain superfamily/Winged helix DNA-binding domain"/>
    <property type="match status" value="1"/>
</dbReference>
<dbReference type="Pfam" id="PF05383">
    <property type="entry name" value="La"/>
    <property type="match status" value="1"/>
</dbReference>
<dbReference type="PANTHER" id="PTHR22792">
    <property type="entry name" value="LUPUS LA PROTEIN-RELATED"/>
    <property type="match status" value="1"/>
</dbReference>
<evidence type="ECO:0000313" key="8">
    <source>
        <dbReference type="RefSeq" id="XP_010255219.1"/>
    </source>
</evidence>
<dbReference type="AlphaFoldDB" id="A0A1U7ZT11"/>
<dbReference type="InterPro" id="IPR024642">
    <property type="entry name" value="SUZ-C"/>
</dbReference>
<dbReference type="GeneID" id="104595971"/>
<organism evidence="7 8">
    <name type="scientific">Nelumbo nucifera</name>
    <name type="common">Sacred lotus</name>
    <dbReference type="NCBI Taxonomy" id="4432"/>
    <lineage>
        <taxon>Eukaryota</taxon>
        <taxon>Viridiplantae</taxon>
        <taxon>Streptophyta</taxon>
        <taxon>Embryophyta</taxon>
        <taxon>Tracheophyta</taxon>
        <taxon>Spermatophyta</taxon>
        <taxon>Magnoliopsida</taxon>
        <taxon>Proteales</taxon>
        <taxon>Nelumbonaceae</taxon>
        <taxon>Nelumbo</taxon>
    </lineage>
</organism>
<dbReference type="PROSITE" id="PS51938">
    <property type="entry name" value="SUZ_C"/>
    <property type="match status" value="1"/>
</dbReference>
<dbReference type="PANTHER" id="PTHR22792:SF62">
    <property type="entry name" value="LA-RELATED PROTEIN 7"/>
    <property type="match status" value="1"/>
</dbReference>
<keyword evidence="5" id="KW-0539">Nucleus</keyword>
<dbReference type="CDD" id="cd08033">
    <property type="entry name" value="LARP_6"/>
    <property type="match status" value="1"/>
</dbReference>
<gene>
    <name evidence="8" type="primary">LOC104595971</name>
</gene>
<feature type="region of interest" description="Disordered" evidence="6">
    <location>
        <begin position="285"/>
        <end position="407"/>
    </location>
</feature>
<dbReference type="SUPFAM" id="SSF46785">
    <property type="entry name" value="Winged helix' DNA-binding domain"/>
    <property type="match status" value="1"/>
</dbReference>
<dbReference type="InterPro" id="IPR045180">
    <property type="entry name" value="La_dom_prot"/>
</dbReference>
<accession>A0A1U7ZT11</accession>
<keyword evidence="2" id="KW-0694">RNA-binding</keyword>
<sequence length="407" mass="45805">MAQANPDKELEESNEAKMNDTTVSFKFNVHAPEFVPRSQTQMPISGYFYPFFHFLGGSSGSDWYYFTEQEPIQIVSNSNVTLPNSSKNFLTDDLRQKIIKQVEYQFSDMSLVASDMLMKHINKDPEGYVPISVIASSKKIKSLVSNNNLVIQALRTSPKLVVSDDGKKVRRKHLFTERDKEELQSRTVAVENLPEDYSHQNLEKIFSVVGSVKTIRVCHPQESNASRPKGDVLISNKLHALVEYETVDQAEKAVETLNDERNWRKGLRVRLLLRRSPRSVVKSRNYDHFDRNSDDEETPPYESLEDSSQLNNTENPMENSAEDSTTGPKKGWARGRGKPRGRTQSQSGRGGPFAPSPQSTSSSNNQPEAHIRQTPRGPRMPDGTRGFTMGRGKPLSTMPLATSSPVD</sequence>
<dbReference type="Gene3D" id="3.30.70.330">
    <property type="match status" value="1"/>
</dbReference>
<dbReference type="GO" id="GO:0006396">
    <property type="term" value="P:RNA processing"/>
    <property type="evidence" value="ECO:0007669"/>
    <property type="project" value="InterPro"/>
</dbReference>
<dbReference type="KEGG" id="nnu:104595971"/>
<evidence type="ECO:0000256" key="3">
    <source>
        <dbReference type="ARBA" id="ARBA00023015"/>
    </source>
</evidence>
<dbReference type="InterPro" id="IPR002344">
    <property type="entry name" value="Lupus_La"/>
</dbReference>
<dbReference type="OrthoDB" id="435402at2759"/>
<evidence type="ECO:0000256" key="6">
    <source>
        <dbReference type="SAM" id="MobiDB-lite"/>
    </source>
</evidence>
<feature type="compositionally biased region" description="Polar residues" evidence="6">
    <location>
        <begin position="306"/>
        <end position="327"/>
    </location>
</feature>
<dbReference type="PROSITE" id="PS50961">
    <property type="entry name" value="HTH_LA"/>
    <property type="match status" value="1"/>
</dbReference>
<proteinExistence type="predicted"/>
<feature type="compositionally biased region" description="Acidic residues" evidence="6">
    <location>
        <begin position="293"/>
        <end position="305"/>
    </location>
</feature>
<dbReference type="InterPro" id="IPR012677">
    <property type="entry name" value="Nucleotide-bd_a/b_plait_sf"/>
</dbReference>
<dbReference type="InterPro" id="IPR006630">
    <property type="entry name" value="La_HTH"/>
</dbReference>
<dbReference type="InterPro" id="IPR036390">
    <property type="entry name" value="WH_DNA-bd_sf"/>
</dbReference>
<dbReference type="PROSITE" id="PS50102">
    <property type="entry name" value="RRM"/>
    <property type="match status" value="1"/>
</dbReference>
<dbReference type="SMART" id="SM00360">
    <property type="entry name" value="RRM"/>
    <property type="match status" value="1"/>
</dbReference>
<dbReference type="InterPro" id="IPR000504">
    <property type="entry name" value="RRM_dom"/>
</dbReference>
<dbReference type="PRINTS" id="PR00302">
    <property type="entry name" value="LUPUSLA"/>
</dbReference>
<feature type="compositionally biased region" description="Basic residues" evidence="6">
    <location>
        <begin position="331"/>
        <end position="341"/>
    </location>
</feature>
<dbReference type="InterPro" id="IPR035979">
    <property type="entry name" value="RBD_domain_sf"/>
</dbReference>
<dbReference type="GO" id="GO:0003723">
    <property type="term" value="F:RNA binding"/>
    <property type="evidence" value="ECO:0000318"/>
    <property type="project" value="GO_Central"/>
</dbReference>
<evidence type="ECO:0000256" key="1">
    <source>
        <dbReference type="ARBA" id="ARBA00004123"/>
    </source>
</evidence>
<dbReference type="Proteomes" id="UP000189703">
    <property type="component" value="Unplaced"/>
</dbReference>
<evidence type="ECO:0000256" key="4">
    <source>
        <dbReference type="ARBA" id="ARBA00023163"/>
    </source>
</evidence>
<name>A0A1U7ZT11_NELNU</name>
<keyword evidence="7" id="KW-1185">Reference proteome</keyword>
<dbReference type="SUPFAM" id="SSF54928">
    <property type="entry name" value="RNA-binding domain, RBD"/>
    <property type="match status" value="1"/>
</dbReference>
<evidence type="ECO:0000313" key="7">
    <source>
        <dbReference type="Proteomes" id="UP000189703"/>
    </source>
</evidence>
<dbReference type="InterPro" id="IPR009818">
    <property type="entry name" value="PAM2_motif"/>
</dbReference>